<protein>
    <submittedName>
        <fullName evidence="3">Integrase</fullName>
    </submittedName>
</protein>
<gene>
    <name evidence="3" type="ORF">J2Z76_002730</name>
</gene>
<dbReference type="EMBL" id="JAGGKS010000008">
    <property type="protein sequence ID" value="MBP1926860.1"/>
    <property type="molecule type" value="Genomic_DNA"/>
</dbReference>
<dbReference type="InterPro" id="IPR013762">
    <property type="entry name" value="Integrase-like_cat_sf"/>
</dbReference>
<evidence type="ECO:0000313" key="3">
    <source>
        <dbReference type="EMBL" id="MBP1926860.1"/>
    </source>
</evidence>
<accession>A0ABS4GGP1</accession>
<evidence type="ECO:0000256" key="1">
    <source>
        <dbReference type="ARBA" id="ARBA00023172"/>
    </source>
</evidence>
<dbReference type="Pfam" id="PF00589">
    <property type="entry name" value="Phage_integrase"/>
    <property type="match status" value="1"/>
</dbReference>
<evidence type="ECO:0000259" key="2">
    <source>
        <dbReference type="PROSITE" id="PS51898"/>
    </source>
</evidence>
<proteinExistence type="predicted"/>
<evidence type="ECO:0000313" key="4">
    <source>
        <dbReference type="Proteomes" id="UP001519342"/>
    </source>
</evidence>
<dbReference type="PROSITE" id="PS51898">
    <property type="entry name" value="TYR_RECOMBINASE"/>
    <property type="match status" value="1"/>
</dbReference>
<sequence>MGKKTTVMPITNKEIVKDMIEYLNNWNEMYGLLFTFGVYTGYRISDILPIKIRDLSRYLDDNYVSIVEKKTGNRREVRLNSILRRAIKDYIKDKDSFEYAFKSNKKTKGVNKPITREHAGRIIKKAAKAFGLKHINTHSMRKTFALFIYELSGKDMNAAREALGHEDISYTKLYLGLDRLKVDDLVSELDF</sequence>
<dbReference type="Proteomes" id="UP001519342">
    <property type="component" value="Unassembled WGS sequence"/>
</dbReference>
<dbReference type="PANTHER" id="PTHR30349">
    <property type="entry name" value="PHAGE INTEGRASE-RELATED"/>
    <property type="match status" value="1"/>
</dbReference>
<keyword evidence="4" id="KW-1185">Reference proteome</keyword>
<feature type="domain" description="Tyr recombinase" evidence="2">
    <location>
        <begin position="6"/>
        <end position="190"/>
    </location>
</feature>
<name>A0ABS4GGP1_9FIRM</name>
<reference evidence="3 4" key="1">
    <citation type="submission" date="2021-03" db="EMBL/GenBank/DDBJ databases">
        <title>Genomic Encyclopedia of Type Strains, Phase IV (KMG-IV): sequencing the most valuable type-strain genomes for metagenomic binning, comparative biology and taxonomic classification.</title>
        <authorList>
            <person name="Goeker M."/>
        </authorList>
    </citation>
    <scope>NUCLEOTIDE SEQUENCE [LARGE SCALE GENOMIC DNA]</scope>
    <source>
        <strain evidence="3 4">DSM 24004</strain>
    </source>
</reference>
<dbReference type="RefSeq" id="WP_209512578.1">
    <property type="nucleotide sequence ID" value="NZ_JAGGKS010000008.1"/>
</dbReference>
<dbReference type="InterPro" id="IPR002104">
    <property type="entry name" value="Integrase_catalytic"/>
</dbReference>
<comment type="caution">
    <text evidence="3">The sequence shown here is derived from an EMBL/GenBank/DDBJ whole genome shotgun (WGS) entry which is preliminary data.</text>
</comment>
<dbReference type="SUPFAM" id="SSF56349">
    <property type="entry name" value="DNA breaking-rejoining enzymes"/>
    <property type="match status" value="1"/>
</dbReference>
<dbReference type="InterPro" id="IPR050090">
    <property type="entry name" value="Tyrosine_recombinase_XerCD"/>
</dbReference>
<organism evidence="3 4">
    <name type="scientific">Sedimentibacter acidaminivorans</name>
    <dbReference type="NCBI Taxonomy" id="913099"/>
    <lineage>
        <taxon>Bacteria</taxon>
        <taxon>Bacillati</taxon>
        <taxon>Bacillota</taxon>
        <taxon>Tissierellia</taxon>
        <taxon>Sedimentibacter</taxon>
    </lineage>
</organism>
<dbReference type="InterPro" id="IPR011010">
    <property type="entry name" value="DNA_brk_join_enz"/>
</dbReference>
<keyword evidence="1" id="KW-0233">DNA recombination</keyword>
<dbReference type="Gene3D" id="1.10.443.10">
    <property type="entry name" value="Intergrase catalytic core"/>
    <property type="match status" value="1"/>
</dbReference>
<dbReference type="PANTHER" id="PTHR30349:SF82">
    <property type="entry name" value="INTEGRASE_RECOMBINASE YOEC-RELATED"/>
    <property type="match status" value="1"/>
</dbReference>